<dbReference type="InterPro" id="IPR029151">
    <property type="entry name" value="Sensor-like_sf"/>
</dbReference>
<dbReference type="CDD" id="cd00130">
    <property type="entry name" value="PAS"/>
    <property type="match status" value="1"/>
</dbReference>
<dbReference type="SUPFAM" id="SSF55890">
    <property type="entry name" value="Sporulation response regulatory protein Spo0B"/>
    <property type="match status" value="1"/>
</dbReference>
<evidence type="ECO:0000313" key="18">
    <source>
        <dbReference type="Proteomes" id="UP001174196"/>
    </source>
</evidence>
<protein>
    <recommendedName>
        <fullName evidence="3">histidine kinase</fullName>
        <ecNumber evidence="3">2.7.13.3</ecNumber>
    </recommendedName>
</protein>
<keyword evidence="4" id="KW-1003">Cell membrane</keyword>
<dbReference type="Gene3D" id="3.30.450.20">
    <property type="entry name" value="PAS domain"/>
    <property type="match status" value="2"/>
</dbReference>
<evidence type="ECO:0000256" key="11">
    <source>
        <dbReference type="ARBA" id="ARBA00022989"/>
    </source>
</evidence>
<dbReference type="InterPro" id="IPR036890">
    <property type="entry name" value="HATPase_C_sf"/>
</dbReference>
<dbReference type="PRINTS" id="PR00344">
    <property type="entry name" value="BCTRLSENSOR"/>
</dbReference>
<proteinExistence type="predicted"/>
<dbReference type="EMBL" id="JANRHH010000047">
    <property type="protein sequence ID" value="MDN4595008.1"/>
    <property type="molecule type" value="Genomic_DNA"/>
</dbReference>
<evidence type="ECO:0000256" key="3">
    <source>
        <dbReference type="ARBA" id="ARBA00012438"/>
    </source>
</evidence>
<dbReference type="SUPFAM" id="SSF55874">
    <property type="entry name" value="ATPase domain of HSP90 chaperone/DNA topoisomerase II/histidine kinase"/>
    <property type="match status" value="1"/>
</dbReference>
<dbReference type="Pfam" id="PF14689">
    <property type="entry name" value="SPOB_a"/>
    <property type="match status" value="1"/>
</dbReference>
<evidence type="ECO:0000256" key="1">
    <source>
        <dbReference type="ARBA" id="ARBA00000085"/>
    </source>
</evidence>
<reference evidence="17" key="1">
    <citation type="submission" date="2022-08" db="EMBL/GenBank/DDBJ databases">
        <title>Polycladomyces zharkentsis sp. nov., a novel thermophilic CMC and starch-degrading bacterium isolated from a geothermal spring in Kazakhstan.</title>
        <authorList>
            <person name="Mashzhan A."/>
            <person name="Kistaubaeva A."/>
            <person name="Javier-Lopez R."/>
            <person name="Birkeland N.-K."/>
        </authorList>
    </citation>
    <scope>NUCLEOTIDE SEQUENCE</scope>
    <source>
        <strain evidence="17">KSR 13</strain>
    </source>
</reference>
<evidence type="ECO:0000256" key="8">
    <source>
        <dbReference type="ARBA" id="ARBA00022741"/>
    </source>
</evidence>
<keyword evidence="18" id="KW-1185">Reference proteome</keyword>
<evidence type="ECO:0000259" key="15">
    <source>
        <dbReference type="PROSITE" id="PS50109"/>
    </source>
</evidence>
<dbReference type="Pfam" id="PF02518">
    <property type="entry name" value="HATPase_c"/>
    <property type="match status" value="1"/>
</dbReference>
<dbReference type="SUPFAM" id="SSF103190">
    <property type="entry name" value="Sensory domain-like"/>
    <property type="match status" value="1"/>
</dbReference>
<dbReference type="InterPro" id="IPR035965">
    <property type="entry name" value="PAS-like_dom_sf"/>
</dbReference>
<keyword evidence="11 14" id="KW-1133">Transmembrane helix</keyword>
<dbReference type="Pfam" id="PF00989">
    <property type="entry name" value="PAS"/>
    <property type="match status" value="1"/>
</dbReference>
<dbReference type="Gene3D" id="1.10.287.130">
    <property type="match status" value="1"/>
</dbReference>
<dbReference type="PROSITE" id="PS50112">
    <property type="entry name" value="PAS"/>
    <property type="match status" value="1"/>
</dbReference>
<dbReference type="Pfam" id="PF17203">
    <property type="entry name" value="sCache_3_2"/>
    <property type="match status" value="1"/>
</dbReference>
<dbReference type="InterPro" id="IPR013767">
    <property type="entry name" value="PAS_fold"/>
</dbReference>
<dbReference type="InterPro" id="IPR005467">
    <property type="entry name" value="His_kinase_dom"/>
</dbReference>
<evidence type="ECO:0000256" key="5">
    <source>
        <dbReference type="ARBA" id="ARBA00022553"/>
    </source>
</evidence>
<evidence type="ECO:0000256" key="13">
    <source>
        <dbReference type="ARBA" id="ARBA00023136"/>
    </source>
</evidence>
<evidence type="ECO:0000256" key="2">
    <source>
        <dbReference type="ARBA" id="ARBA00004651"/>
    </source>
</evidence>
<dbReference type="InterPro" id="IPR016120">
    <property type="entry name" value="Sig_transdc_His_kin_SpoOB"/>
</dbReference>
<keyword evidence="5" id="KW-0597">Phosphoprotein</keyword>
<evidence type="ECO:0000256" key="10">
    <source>
        <dbReference type="ARBA" id="ARBA00022840"/>
    </source>
</evidence>
<keyword evidence="10" id="KW-0067">ATP-binding</keyword>
<keyword evidence="6" id="KW-0808">Transferase</keyword>
<evidence type="ECO:0000313" key="17">
    <source>
        <dbReference type="EMBL" id="MDN4595008.1"/>
    </source>
</evidence>
<accession>A0ABT8IQE7</accession>
<dbReference type="SMART" id="SM00091">
    <property type="entry name" value="PAS"/>
    <property type="match status" value="1"/>
</dbReference>
<name>A0ABT8IQE7_9BACL</name>
<keyword evidence="13 14" id="KW-0472">Membrane</keyword>
<dbReference type="Gene3D" id="3.30.565.10">
    <property type="entry name" value="Histidine kinase-like ATPase, C-terminal domain"/>
    <property type="match status" value="1"/>
</dbReference>
<dbReference type="RefSeq" id="WP_301239944.1">
    <property type="nucleotide sequence ID" value="NZ_JANRHH010000047.1"/>
</dbReference>
<dbReference type="InterPro" id="IPR004358">
    <property type="entry name" value="Sig_transdc_His_kin-like_C"/>
</dbReference>
<dbReference type="InterPro" id="IPR003594">
    <property type="entry name" value="HATPase_dom"/>
</dbReference>
<evidence type="ECO:0000259" key="16">
    <source>
        <dbReference type="PROSITE" id="PS50112"/>
    </source>
</evidence>
<dbReference type="GO" id="GO:0016301">
    <property type="term" value="F:kinase activity"/>
    <property type="evidence" value="ECO:0007669"/>
    <property type="project" value="UniProtKB-KW"/>
</dbReference>
<dbReference type="InterPro" id="IPR000014">
    <property type="entry name" value="PAS"/>
</dbReference>
<gene>
    <name evidence="17" type="ORF">NWF35_14145</name>
</gene>
<organism evidence="17 18">
    <name type="scientific">Polycladomyces subterraneus</name>
    <dbReference type="NCBI Taxonomy" id="1016997"/>
    <lineage>
        <taxon>Bacteria</taxon>
        <taxon>Bacillati</taxon>
        <taxon>Bacillota</taxon>
        <taxon>Bacilli</taxon>
        <taxon>Bacillales</taxon>
        <taxon>Thermoactinomycetaceae</taxon>
        <taxon>Polycladomyces</taxon>
    </lineage>
</organism>
<comment type="catalytic activity">
    <reaction evidence="1">
        <text>ATP + protein L-histidine = ADP + protein N-phospho-L-histidine.</text>
        <dbReference type="EC" id="2.7.13.3"/>
    </reaction>
</comment>
<dbReference type="EC" id="2.7.13.3" evidence="3"/>
<dbReference type="InterPro" id="IPR033463">
    <property type="entry name" value="sCache_3"/>
</dbReference>
<dbReference type="Proteomes" id="UP001174196">
    <property type="component" value="Unassembled WGS sequence"/>
</dbReference>
<feature type="domain" description="PAS" evidence="16">
    <location>
        <begin position="216"/>
        <end position="256"/>
    </location>
</feature>
<evidence type="ECO:0000256" key="6">
    <source>
        <dbReference type="ARBA" id="ARBA00022679"/>
    </source>
</evidence>
<dbReference type="SMART" id="SM00387">
    <property type="entry name" value="HATPase_c"/>
    <property type="match status" value="1"/>
</dbReference>
<evidence type="ECO:0000256" key="9">
    <source>
        <dbReference type="ARBA" id="ARBA00022777"/>
    </source>
</evidence>
<keyword evidence="9 17" id="KW-0418">Kinase</keyword>
<comment type="subcellular location">
    <subcellularLocation>
        <location evidence="2">Cell membrane</location>
        <topology evidence="2">Multi-pass membrane protein</topology>
    </subcellularLocation>
</comment>
<dbReference type="SUPFAM" id="SSF55785">
    <property type="entry name" value="PYP-like sensor domain (PAS domain)"/>
    <property type="match status" value="1"/>
</dbReference>
<keyword evidence="12" id="KW-0902">Two-component regulatory system</keyword>
<evidence type="ECO:0000256" key="7">
    <source>
        <dbReference type="ARBA" id="ARBA00022692"/>
    </source>
</evidence>
<evidence type="ECO:0000256" key="4">
    <source>
        <dbReference type="ARBA" id="ARBA00022475"/>
    </source>
</evidence>
<keyword evidence="8" id="KW-0547">Nucleotide-binding</keyword>
<dbReference type="PANTHER" id="PTHR43547:SF10">
    <property type="entry name" value="SENSOR HISTIDINE KINASE DCUS"/>
    <property type="match status" value="1"/>
</dbReference>
<feature type="transmembrane region" description="Helical" evidence="14">
    <location>
        <begin position="20"/>
        <end position="41"/>
    </location>
</feature>
<comment type="caution">
    <text evidence="17">The sequence shown here is derived from an EMBL/GenBank/DDBJ whole genome shotgun (WGS) entry which is preliminary data.</text>
</comment>
<dbReference type="PROSITE" id="PS50109">
    <property type="entry name" value="HIS_KIN"/>
    <property type="match status" value="1"/>
</dbReference>
<dbReference type="PANTHER" id="PTHR43547">
    <property type="entry name" value="TWO-COMPONENT HISTIDINE KINASE"/>
    <property type="match status" value="1"/>
</dbReference>
<evidence type="ECO:0000256" key="14">
    <source>
        <dbReference type="SAM" id="Phobius"/>
    </source>
</evidence>
<sequence>MNRLKLFSKQMTLRTKINIFVLLIVGIVLILVVSALSYHIIQSRFQDIGNRALFLSKTIAAMPQIRDAFRTKDPSKYIQPLAEELRKKSGAKFIVVGNMDLIRYSHPNPSLIGKKMVGGDDNLVLHGKESITQAVGTLGLSIRGKSPIFDEQHHQIGVVSVGFLVQNIWKDIWATLKNLEIVAVIGLVFGFMGAHLLSGHIKKQIFNMEPFEIALLTQKQDAIMESIREGILAVDRQGKITACNQEAKRLIGLAPSCEIIGQPIQSVVPNSRLPEVLEEGVSQFDQPMIINNTLIIANIVPVLLNGQVIGAVSTFRDKIELDQINQQLNDIGHYVDALRSQRHEFMNRLHTISGLIQMQEYDLAREFINQVNEEQQQLIEFFMSRVRDPAVVGIIIGKMHRAKELGIQLTVDRASRLLDPCPNREIVITILGNAIENAMEALTQMNDKNGKAAISVYINDQTDRLEIKVSDTGPGIDSELGPRIFEDGVSTKGENRGFGLTIVSRLVKKVGGTIAMVSASTGATLEVSLPKR</sequence>
<dbReference type="InterPro" id="IPR039506">
    <property type="entry name" value="SPOB_a"/>
</dbReference>
<evidence type="ECO:0000256" key="12">
    <source>
        <dbReference type="ARBA" id="ARBA00023012"/>
    </source>
</evidence>
<feature type="domain" description="Histidine kinase" evidence="15">
    <location>
        <begin position="340"/>
        <end position="532"/>
    </location>
</feature>
<dbReference type="NCBIfam" id="TIGR00229">
    <property type="entry name" value="sensory_box"/>
    <property type="match status" value="1"/>
</dbReference>
<keyword evidence="7 14" id="KW-0812">Transmembrane</keyword>